<comment type="similarity">
    <text evidence="2 12">Belongs to the cytochrome ubiquinol oxidase subunit 1 family.</text>
</comment>
<feature type="transmembrane region" description="Helical" evidence="12">
    <location>
        <begin position="53"/>
        <end position="74"/>
    </location>
</feature>
<comment type="subcellular location">
    <subcellularLocation>
        <location evidence="12">Cell inner membrane</location>
    </subcellularLocation>
    <subcellularLocation>
        <location evidence="1">Cell membrane</location>
        <topology evidence="1">Multi-pass membrane protein</topology>
    </subcellularLocation>
</comment>
<dbReference type="GO" id="GO:0016682">
    <property type="term" value="F:oxidoreductase activity, acting on diphenols and related substances as donors, oxygen as acceptor"/>
    <property type="evidence" value="ECO:0007669"/>
    <property type="project" value="TreeGrafter"/>
</dbReference>
<feature type="transmembrane region" description="Helical" evidence="12">
    <location>
        <begin position="94"/>
        <end position="114"/>
    </location>
</feature>
<dbReference type="PANTHER" id="PTHR30365:SF14">
    <property type="entry name" value="CYTOCHROME BD MENAQUINOL OXIDASE SUBUNIT I-RELATED"/>
    <property type="match status" value="1"/>
</dbReference>
<feature type="transmembrane region" description="Helical" evidence="12">
    <location>
        <begin position="182"/>
        <end position="204"/>
    </location>
</feature>
<dbReference type="PIRSF" id="PIRSF006446">
    <property type="entry name" value="Cyt_quinol_oxidase_1"/>
    <property type="match status" value="1"/>
</dbReference>
<dbReference type="GO" id="GO:0019646">
    <property type="term" value="P:aerobic electron transport chain"/>
    <property type="evidence" value="ECO:0007669"/>
    <property type="project" value="InterPro"/>
</dbReference>
<gene>
    <name evidence="13" type="ORF">FHS55_003239</name>
</gene>
<feature type="transmembrane region" description="Helical" evidence="12">
    <location>
        <begin position="403"/>
        <end position="425"/>
    </location>
</feature>
<sequence length="487" mass="53097">MDPVALARAQFAFTIGYHILWPTLTIGLACFITLLSGLWWRTGRVLYRDLMQFWLKIFALAFGMGVITGVVISYEVGTNWAGFSRSVSNVIGPLFTYETLTAFFLEAGFIGIVLFGQGRVSRGAHFFACCMVSGGTLLSATWIIASNSFMQTPSGAVADAQGIFHTVSWWDVIFSPSFPYRLAHMVCASLITGAFVVAGVSAFHMWRRHYVEANRLAFSMAMWLALILVPLQIFIGDMHGRNTLEYQPTKLAAMEGLWDTTRGPAMTVIAWPDMDAAKNLYAIEIPHLASLYLTHSWDGEVQGLKAVPASDRPNVPVVFFAFRIMVGIALILLATAITGAVLRWRGRLYGTRWFQFLAMATTPLGFLAVLAGWTTTEAGRQPWVVYGQLRTADAVSPVTANAVTLSLIGFIVIYHLLLLSFLWFAGRVAIRGPQPGGPASGTGDREIERLHPGMDRASTTLVGGPLVQPTVGAPLAPAFSLDNPHGA</sequence>
<feature type="transmembrane region" description="Helical" evidence="12">
    <location>
        <begin position="354"/>
        <end position="373"/>
    </location>
</feature>
<keyword evidence="6 12" id="KW-0812">Transmembrane</keyword>
<dbReference type="GO" id="GO:0005886">
    <property type="term" value="C:plasma membrane"/>
    <property type="evidence" value="ECO:0007669"/>
    <property type="project" value="UniProtKB-SubCell"/>
</dbReference>
<evidence type="ECO:0000256" key="4">
    <source>
        <dbReference type="ARBA" id="ARBA00022475"/>
    </source>
</evidence>
<dbReference type="GO" id="GO:0020037">
    <property type="term" value="F:heme binding"/>
    <property type="evidence" value="ECO:0007669"/>
    <property type="project" value="TreeGrafter"/>
</dbReference>
<reference evidence="13 14" key="1">
    <citation type="submission" date="2020-08" db="EMBL/GenBank/DDBJ databases">
        <title>Genomic Encyclopedia of Type Strains, Phase IV (KMG-IV): sequencing the most valuable type-strain genomes for metagenomic binning, comparative biology and taxonomic classification.</title>
        <authorList>
            <person name="Goeker M."/>
        </authorList>
    </citation>
    <scope>NUCLEOTIDE SEQUENCE [LARGE SCALE GENOMIC DNA]</scope>
    <source>
        <strain evidence="13 14">DSM 5895</strain>
    </source>
</reference>
<feature type="transmembrane region" description="Helical" evidence="12">
    <location>
        <begin position="317"/>
        <end position="342"/>
    </location>
</feature>
<dbReference type="InterPro" id="IPR002585">
    <property type="entry name" value="Cyt-d_ubiquinol_oxidase_su_1"/>
</dbReference>
<organism evidence="13 14">
    <name type="scientific">Ancylobacter tetraedralis</name>
    <dbReference type="NCBI Taxonomy" id="217068"/>
    <lineage>
        <taxon>Bacteria</taxon>
        <taxon>Pseudomonadati</taxon>
        <taxon>Pseudomonadota</taxon>
        <taxon>Alphaproteobacteria</taxon>
        <taxon>Hyphomicrobiales</taxon>
        <taxon>Xanthobacteraceae</taxon>
        <taxon>Ancylobacter</taxon>
    </lineage>
</organism>
<keyword evidence="13" id="KW-0560">Oxidoreductase</keyword>
<evidence type="ECO:0000256" key="3">
    <source>
        <dbReference type="ARBA" id="ARBA00022448"/>
    </source>
</evidence>
<keyword evidence="5 12" id="KW-0349">Heme</keyword>
<protein>
    <submittedName>
        <fullName evidence="13">Cytochrome d ubiquinol oxidase subunit I</fullName>
        <ecNumber evidence="13">1.10.3.-</ecNumber>
    </submittedName>
</protein>
<dbReference type="Proteomes" id="UP000533469">
    <property type="component" value="Unassembled WGS sequence"/>
</dbReference>
<proteinExistence type="inferred from homology"/>
<comment type="caution">
    <text evidence="13">The sequence shown here is derived from an EMBL/GenBank/DDBJ whole genome shotgun (WGS) entry which is preliminary data.</text>
</comment>
<keyword evidence="9 12" id="KW-1133">Transmembrane helix</keyword>
<evidence type="ECO:0000313" key="14">
    <source>
        <dbReference type="Proteomes" id="UP000533469"/>
    </source>
</evidence>
<dbReference type="PANTHER" id="PTHR30365">
    <property type="entry name" value="CYTOCHROME D UBIQUINOL OXIDASE"/>
    <property type="match status" value="1"/>
</dbReference>
<dbReference type="AlphaFoldDB" id="A0A839ZD23"/>
<dbReference type="RefSeq" id="WP_183190781.1">
    <property type="nucleotide sequence ID" value="NZ_JACICD010000006.1"/>
</dbReference>
<keyword evidence="14" id="KW-1185">Reference proteome</keyword>
<feature type="transmembrane region" description="Helical" evidence="12">
    <location>
        <begin position="126"/>
        <end position="145"/>
    </location>
</feature>
<dbReference type="GO" id="GO:0009055">
    <property type="term" value="F:electron transfer activity"/>
    <property type="evidence" value="ECO:0007669"/>
    <property type="project" value="UniProtKB-UniRule"/>
</dbReference>
<evidence type="ECO:0000256" key="10">
    <source>
        <dbReference type="ARBA" id="ARBA00023004"/>
    </source>
</evidence>
<evidence type="ECO:0000256" key="6">
    <source>
        <dbReference type="ARBA" id="ARBA00022692"/>
    </source>
</evidence>
<evidence type="ECO:0000256" key="12">
    <source>
        <dbReference type="PIRNR" id="PIRNR006446"/>
    </source>
</evidence>
<evidence type="ECO:0000256" key="8">
    <source>
        <dbReference type="ARBA" id="ARBA00022982"/>
    </source>
</evidence>
<dbReference type="EC" id="1.10.3.-" evidence="13"/>
<keyword evidence="10 12" id="KW-0408">Iron</keyword>
<dbReference type="Pfam" id="PF01654">
    <property type="entry name" value="Cyt_bd_oxida_I"/>
    <property type="match status" value="1"/>
</dbReference>
<evidence type="ECO:0000256" key="5">
    <source>
        <dbReference type="ARBA" id="ARBA00022617"/>
    </source>
</evidence>
<dbReference type="GO" id="GO:0046872">
    <property type="term" value="F:metal ion binding"/>
    <property type="evidence" value="ECO:0007669"/>
    <property type="project" value="UniProtKB-UniRule"/>
</dbReference>
<keyword evidence="4 12" id="KW-1003">Cell membrane</keyword>
<dbReference type="GO" id="GO:0070069">
    <property type="term" value="C:cytochrome complex"/>
    <property type="evidence" value="ECO:0007669"/>
    <property type="project" value="UniProtKB-UniRule"/>
</dbReference>
<feature type="transmembrane region" description="Helical" evidence="12">
    <location>
        <begin position="216"/>
        <end position="235"/>
    </location>
</feature>
<evidence type="ECO:0000256" key="2">
    <source>
        <dbReference type="ARBA" id="ARBA00009819"/>
    </source>
</evidence>
<keyword evidence="3 12" id="KW-0813">Transport</keyword>
<keyword evidence="11 12" id="KW-0472">Membrane</keyword>
<dbReference type="EMBL" id="JACICD010000006">
    <property type="protein sequence ID" value="MBB3772618.1"/>
    <property type="molecule type" value="Genomic_DNA"/>
</dbReference>
<accession>A0A839ZD23</accession>
<evidence type="ECO:0000256" key="9">
    <source>
        <dbReference type="ARBA" id="ARBA00022989"/>
    </source>
</evidence>
<evidence type="ECO:0000313" key="13">
    <source>
        <dbReference type="EMBL" id="MBB3772618.1"/>
    </source>
</evidence>
<feature type="transmembrane region" description="Helical" evidence="12">
    <location>
        <begin position="20"/>
        <end position="41"/>
    </location>
</feature>
<evidence type="ECO:0000256" key="1">
    <source>
        <dbReference type="ARBA" id="ARBA00004651"/>
    </source>
</evidence>
<keyword evidence="8 12" id="KW-0249">Electron transport</keyword>
<evidence type="ECO:0000256" key="11">
    <source>
        <dbReference type="ARBA" id="ARBA00023136"/>
    </source>
</evidence>
<evidence type="ECO:0000256" key="7">
    <source>
        <dbReference type="ARBA" id="ARBA00022723"/>
    </source>
</evidence>
<keyword evidence="7 12" id="KW-0479">Metal-binding</keyword>
<name>A0A839ZD23_9HYPH</name>